<feature type="transmembrane region" description="Helical" evidence="1">
    <location>
        <begin position="303"/>
        <end position="324"/>
    </location>
</feature>
<feature type="transmembrane region" description="Helical" evidence="1">
    <location>
        <begin position="141"/>
        <end position="161"/>
    </location>
</feature>
<gene>
    <name evidence="2" type="ORF">COY93_00420</name>
</gene>
<feature type="transmembrane region" description="Helical" evidence="1">
    <location>
        <begin position="237"/>
        <end position="252"/>
    </location>
</feature>
<evidence type="ECO:0000256" key="1">
    <source>
        <dbReference type="SAM" id="Phobius"/>
    </source>
</evidence>
<evidence type="ECO:0000313" key="3">
    <source>
        <dbReference type="Proteomes" id="UP000230973"/>
    </source>
</evidence>
<comment type="caution">
    <text evidence="2">The sequence shown here is derived from an EMBL/GenBank/DDBJ whole genome shotgun (WGS) entry which is preliminary data.</text>
</comment>
<keyword evidence="1" id="KW-1133">Transmembrane helix</keyword>
<evidence type="ECO:0008006" key="4">
    <source>
        <dbReference type="Google" id="ProtNLM"/>
    </source>
</evidence>
<dbReference type="Proteomes" id="UP000230973">
    <property type="component" value="Unassembled WGS sequence"/>
</dbReference>
<feature type="transmembrane region" description="Helical" evidence="1">
    <location>
        <begin position="216"/>
        <end position="231"/>
    </location>
</feature>
<evidence type="ECO:0000313" key="2">
    <source>
        <dbReference type="EMBL" id="PIY63343.1"/>
    </source>
</evidence>
<keyword evidence="1" id="KW-0472">Membrane</keyword>
<dbReference type="AlphaFoldDB" id="A0A2M7QC39"/>
<feature type="transmembrane region" description="Helical" evidence="1">
    <location>
        <begin position="186"/>
        <end position="209"/>
    </location>
</feature>
<feature type="transmembrane region" description="Helical" evidence="1">
    <location>
        <begin position="15"/>
        <end position="38"/>
    </location>
</feature>
<name>A0A2M7QC39_9BACT</name>
<feature type="transmembrane region" description="Helical" evidence="1">
    <location>
        <begin position="118"/>
        <end position="134"/>
    </location>
</feature>
<reference evidence="3" key="1">
    <citation type="submission" date="2017-09" db="EMBL/GenBank/DDBJ databases">
        <title>Depth-based differentiation of microbial function through sediment-hosted aquifers and enrichment of novel symbionts in the deep terrestrial subsurface.</title>
        <authorList>
            <person name="Probst A.J."/>
            <person name="Ladd B."/>
            <person name="Jarett J.K."/>
            <person name="Geller-Mcgrath D.E."/>
            <person name="Sieber C.M.K."/>
            <person name="Emerson J.B."/>
            <person name="Anantharaman K."/>
            <person name="Thomas B.C."/>
            <person name="Malmstrom R."/>
            <person name="Stieglmeier M."/>
            <person name="Klingl A."/>
            <person name="Woyke T."/>
            <person name="Ryan C.M."/>
            <person name="Banfield J.F."/>
        </authorList>
    </citation>
    <scope>NUCLEOTIDE SEQUENCE [LARGE SCALE GENOMIC DNA]</scope>
</reference>
<feature type="transmembrane region" description="Helical" evidence="1">
    <location>
        <begin position="264"/>
        <end position="283"/>
    </location>
</feature>
<keyword evidence="1" id="KW-0812">Transmembrane</keyword>
<feature type="transmembrane region" description="Helical" evidence="1">
    <location>
        <begin position="333"/>
        <end position="352"/>
    </location>
</feature>
<sequence>MNLTELVKSITRREWLVVAAVALVLTLLTSFPPLYGWLVGLSRGQEWNGLQFFSPGDFGVYLSYINQARGGAFFLDNIFAVGEPTVPVVNLLWWSVGLLARLTSLGPVAAFYVARSLSVLPLAAACYLAVSFFLRRRTERLVAFLLLMFGSGWGALAAPFLNETGPSISWPIDLWVPESNLFASQIYSPHFVVSWTLLILSMLLLAVAYESGRSRYGLLAGLVALLLFEFHPFHAPTLYAAGFFGWLTLAAFRRDGAVWRRLTAFVLFVAVSFPAVAYHYLLLNGDGRLTREIAAANVTLTPGWPYVLLGFGLPLILAPVGLFLCRRNGSPRLAGLLAVWALSHLVLSYLPFSFQRRFLEGAEFPLVILAVPVVVLAVGRLIKTIRMFGRSIVPAIGLFLFLLSAFASSIDIYASILQPYRHGSFPNAFFSSDESTVLDWIRENTSDDASFIGSGVSGYLIAGWTGRRVLFGHWVNSGDMERRQSEIEEFFGRSDEAERVEFMQSLGLTHIFVGTRERAAAGGEFVIGRSFRQVYASGGFEVYELGPDFGFQPLEAEKIE</sequence>
<dbReference type="EMBL" id="PFLC01000008">
    <property type="protein sequence ID" value="PIY63343.1"/>
    <property type="molecule type" value="Genomic_DNA"/>
</dbReference>
<protein>
    <recommendedName>
        <fullName evidence="4">Glycosyltransferase RgtA/B/C/D-like domain-containing protein</fullName>
    </recommendedName>
</protein>
<proteinExistence type="predicted"/>
<accession>A0A2M7QC39</accession>
<feature type="transmembrane region" description="Helical" evidence="1">
    <location>
        <begin position="364"/>
        <end position="382"/>
    </location>
</feature>
<organism evidence="2 3">
    <name type="scientific">Candidatus Uhrbacteria bacterium CG_4_10_14_0_8_um_filter_58_22</name>
    <dbReference type="NCBI Taxonomy" id="1975029"/>
    <lineage>
        <taxon>Bacteria</taxon>
        <taxon>Candidatus Uhriibacteriota</taxon>
    </lineage>
</organism>
<feature type="transmembrane region" description="Helical" evidence="1">
    <location>
        <begin position="394"/>
        <end position="416"/>
    </location>
</feature>